<keyword evidence="3" id="KW-1185">Reference proteome</keyword>
<evidence type="ECO:0000256" key="1">
    <source>
        <dbReference type="SAM" id="MobiDB-lite"/>
    </source>
</evidence>
<dbReference type="STRING" id="1507870.A0A1V8T5R2"/>
<reference evidence="3" key="1">
    <citation type="submission" date="2017-03" db="EMBL/GenBank/DDBJ databases">
        <title>Genomes of endolithic fungi from Antarctica.</title>
        <authorList>
            <person name="Coleine C."/>
            <person name="Masonjones S."/>
            <person name="Stajich J.E."/>
        </authorList>
    </citation>
    <scope>NUCLEOTIDE SEQUENCE [LARGE SCALE GENOMIC DNA]</scope>
    <source>
        <strain evidence="3">CCFEE 5527</strain>
    </source>
</reference>
<name>A0A1V8T5R2_9PEZI</name>
<comment type="caution">
    <text evidence="2">The sequence shown here is derived from an EMBL/GenBank/DDBJ whole genome shotgun (WGS) entry which is preliminary data.</text>
</comment>
<dbReference type="Proteomes" id="UP000192596">
    <property type="component" value="Unassembled WGS sequence"/>
</dbReference>
<sequence>MTTTVTAGTHQYYITVSTSVSPYYTSVWNPKATEIIKTTVTSTIEGSSWIYDQSVFTYALGTGAAVTTVTEPVTATSFEYDPVTTLKPPPTCAQTSCTIEPDCRACDVEGGTVELLYWADMTKATSWQSLVAIPSSASPVTARYKNYTLTSPTVYIEFRTAYATNACGWTIGGTYPGALVPIHPASLFSIQTQFDFFVTALSSNTAKTSFYQSASFNFADLSGMAPASVYYAQPSCFEHGCGTIYNDYHPVLVVPSQVRSLDPAWKTCGLDFRGSWDPPIALQPGGVVAAVTTETPATYTATAIPESTGEQPAKETGAMISDPSSVVSGPASLVVSFPSATYTAKSTRPSTAIIEDPVESAPVYESQASASTQPEQGSDETHPGTDTVTSMGKSTAATATGISAESPDDTSMAITHTTRVVSYAGPSSLSSASSIETEGSSASAFSPSNAYDVLTAALPPTSTAFVGIVTDPSGILHTIAQEPAGYVFDSSTTVSPGKVATISGLGVVSAGVDDQVYGFASTSGVGVMRSSTGSTATTSAASLPVVASDSSYFPSVIIRTVTREGTTSSTPASGARAASPRTRSELAVIAALGLLIPLCSNL</sequence>
<feature type="region of interest" description="Disordered" evidence="1">
    <location>
        <begin position="361"/>
        <end position="410"/>
    </location>
</feature>
<accession>A0A1V8T5R2</accession>
<evidence type="ECO:0000313" key="3">
    <source>
        <dbReference type="Proteomes" id="UP000192596"/>
    </source>
</evidence>
<organism evidence="2 3">
    <name type="scientific">Cryoendolithus antarcticus</name>
    <dbReference type="NCBI Taxonomy" id="1507870"/>
    <lineage>
        <taxon>Eukaryota</taxon>
        <taxon>Fungi</taxon>
        <taxon>Dikarya</taxon>
        <taxon>Ascomycota</taxon>
        <taxon>Pezizomycotina</taxon>
        <taxon>Dothideomycetes</taxon>
        <taxon>Dothideomycetidae</taxon>
        <taxon>Cladosporiales</taxon>
        <taxon>Cladosporiaceae</taxon>
        <taxon>Cryoendolithus</taxon>
    </lineage>
</organism>
<feature type="compositionally biased region" description="Polar residues" evidence="1">
    <location>
        <begin position="366"/>
        <end position="376"/>
    </location>
</feature>
<protein>
    <submittedName>
        <fullName evidence="2">Uncharacterized protein</fullName>
    </submittedName>
</protein>
<dbReference type="InParanoid" id="A0A1V8T5R2"/>
<evidence type="ECO:0000313" key="2">
    <source>
        <dbReference type="EMBL" id="OQO06747.1"/>
    </source>
</evidence>
<dbReference type="OrthoDB" id="3944128at2759"/>
<feature type="compositionally biased region" description="Polar residues" evidence="1">
    <location>
        <begin position="384"/>
        <end position="403"/>
    </location>
</feature>
<dbReference type="EMBL" id="NAJO01000016">
    <property type="protein sequence ID" value="OQO06747.1"/>
    <property type="molecule type" value="Genomic_DNA"/>
</dbReference>
<gene>
    <name evidence="2" type="ORF">B0A48_08535</name>
</gene>
<dbReference type="AlphaFoldDB" id="A0A1V8T5R2"/>
<proteinExistence type="predicted"/>